<dbReference type="GeneID" id="14917094"/>
<keyword evidence="3" id="KW-1185">Reference proteome</keyword>
<dbReference type="PANTHER" id="PTHR43313">
    <property type="entry name" value="SHORT-CHAIN DEHYDROGENASE/REDUCTASE FAMILY 9C"/>
    <property type="match status" value="1"/>
</dbReference>
<dbReference type="InterPro" id="IPR020904">
    <property type="entry name" value="Sc_DH/Rdtase_CS"/>
</dbReference>
<feature type="non-terminal residue" evidence="2">
    <location>
        <position position="1"/>
    </location>
</feature>
<dbReference type="Proteomes" id="UP000011083">
    <property type="component" value="Unassembled WGS sequence"/>
</dbReference>
<dbReference type="VEuPathDB" id="AmoebaDB:ACA1_352370"/>
<proteinExistence type="inferred from homology"/>
<dbReference type="InterPro" id="IPR002347">
    <property type="entry name" value="SDR_fam"/>
</dbReference>
<dbReference type="PRINTS" id="PR00080">
    <property type="entry name" value="SDRFAMILY"/>
</dbReference>
<dbReference type="AlphaFoldDB" id="L8GTQ2"/>
<dbReference type="RefSeq" id="XP_004338408.1">
    <property type="nucleotide sequence ID" value="XM_004338360.1"/>
</dbReference>
<dbReference type="EMBL" id="KB007999">
    <property type="protein sequence ID" value="ELR16395.1"/>
    <property type="molecule type" value="Genomic_DNA"/>
</dbReference>
<evidence type="ECO:0000256" key="1">
    <source>
        <dbReference type="RuleBase" id="RU000363"/>
    </source>
</evidence>
<dbReference type="PANTHER" id="PTHR43313:SF1">
    <property type="entry name" value="3BETA-HYDROXYSTEROID DEHYDROGENASE DHS-16"/>
    <property type="match status" value="1"/>
</dbReference>
<dbReference type="InterPro" id="IPR036291">
    <property type="entry name" value="NAD(P)-bd_dom_sf"/>
</dbReference>
<dbReference type="OMA" id="IMADITM"/>
<protein>
    <submittedName>
        <fullName evidence="2">Oxidoreductase, short chain dehydrogenase/reductase superfamily protein</fullName>
    </submittedName>
</protein>
<evidence type="ECO:0000313" key="2">
    <source>
        <dbReference type="EMBL" id="ELR16395.1"/>
    </source>
</evidence>
<reference evidence="2 3" key="1">
    <citation type="journal article" date="2013" name="Genome Biol.">
        <title>Genome of Acanthamoeba castellanii highlights extensive lateral gene transfer and early evolution of tyrosine kinase signaling.</title>
        <authorList>
            <person name="Clarke M."/>
            <person name="Lohan A.J."/>
            <person name="Liu B."/>
            <person name="Lagkouvardos I."/>
            <person name="Roy S."/>
            <person name="Zafar N."/>
            <person name="Bertelli C."/>
            <person name="Schilde C."/>
            <person name="Kianianmomeni A."/>
            <person name="Burglin T.R."/>
            <person name="Frech C."/>
            <person name="Turcotte B."/>
            <person name="Kopec K.O."/>
            <person name="Synnott J.M."/>
            <person name="Choo C."/>
            <person name="Paponov I."/>
            <person name="Finkler A."/>
            <person name="Soon Heng Tan C."/>
            <person name="Hutchins A.P."/>
            <person name="Weinmeier T."/>
            <person name="Rattei T."/>
            <person name="Chu J.S."/>
            <person name="Gimenez G."/>
            <person name="Irimia M."/>
            <person name="Rigden D.J."/>
            <person name="Fitzpatrick D.A."/>
            <person name="Lorenzo-Morales J."/>
            <person name="Bateman A."/>
            <person name="Chiu C.H."/>
            <person name="Tang P."/>
            <person name="Hegemann P."/>
            <person name="Fromm H."/>
            <person name="Raoult D."/>
            <person name="Greub G."/>
            <person name="Miranda-Saavedra D."/>
            <person name="Chen N."/>
            <person name="Nash P."/>
            <person name="Ginger M.L."/>
            <person name="Horn M."/>
            <person name="Schaap P."/>
            <person name="Caler L."/>
            <person name="Loftus B."/>
        </authorList>
    </citation>
    <scope>NUCLEOTIDE SEQUENCE [LARGE SCALE GENOMIC DNA]</scope>
    <source>
        <strain evidence="2 3">Neff</strain>
    </source>
</reference>
<dbReference type="GO" id="GO:0008202">
    <property type="term" value="P:steroid metabolic process"/>
    <property type="evidence" value="ECO:0007669"/>
    <property type="project" value="TreeGrafter"/>
</dbReference>
<dbReference type="CDD" id="cd05374">
    <property type="entry name" value="17beta-HSD-like_SDR_c"/>
    <property type="match status" value="1"/>
</dbReference>
<dbReference type="PRINTS" id="PR00081">
    <property type="entry name" value="GDHRDH"/>
</dbReference>
<sequence length="303" mass="32598">KVVVSPAERSRSAVLVTGTSSGIGRAAVARLAASGFHVFASVRKDKDAAALQKLADELGCRDRITPVMMEVTDEQSVADAEQVVHKCLDEQGLKLMAIINNAGIAGRAPVELVSPKNVQHMINVNVMGVLHICQAFLPHLRAAGGGATIVNISSVLGGFVVPYRSVYSASKAAMEALSDGLRVELRSWGINVVVVQPGYVQTDISLNSFAADLELAKCPKERAVLYPYFGQWLKKKAAAAGRSQHIDQGIPPAEVAHLLEKIITALTPLYMVGREAWVVRLCRVLPTFILDWVLFTYLAQSSS</sequence>
<dbReference type="KEGG" id="acan:ACA1_352370"/>
<dbReference type="PROSITE" id="PS00061">
    <property type="entry name" value="ADH_SHORT"/>
    <property type="match status" value="1"/>
</dbReference>
<dbReference type="Pfam" id="PF00106">
    <property type="entry name" value="adh_short"/>
    <property type="match status" value="1"/>
</dbReference>
<accession>L8GTQ2</accession>
<evidence type="ECO:0000313" key="3">
    <source>
        <dbReference type="Proteomes" id="UP000011083"/>
    </source>
</evidence>
<organism evidence="2 3">
    <name type="scientific">Acanthamoeba castellanii (strain ATCC 30010 / Neff)</name>
    <dbReference type="NCBI Taxonomy" id="1257118"/>
    <lineage>
        <taxon>Eukaryota</taxon>
        <taxon>Amoebozoa</taxon>
        <taxon>Discosea</taxon>
        <taxon>Longamoebia</taxon>
        <taxon>Centramoebida</taxon>
        <taxon>Acanthamoebidae</taxon>
        <taxon>Acanthamoeba</taxon>
    </lineage>
</organism>
<dbReference type="STRING" id="1257118.L8GTQ2"/>
<comment type="similarity">
    <text evidence="1">Belongs to the short-chain dehydrogenases/reductases (SDR) family.</text>
</comment>
<dbReference type="OrthoDB" id="17372at2759"/>
<dbReference type="SUPFAM" id="SSF51735">
    <property type="entry name" value="NAD(P)-binding Rossmann-fold domains"/>
    <property type="match status" value="1"/>
</dbReference>
<gene>
    <name evidence="2" type="ORF">ACA1_352370</name>
</gene>
<name>L8GTQ2_ACACF</name>
<dbReference type="Gene3D" id="3.40.50.720">
    <property type="entry name" value="NAD(P)-binding Rossmann-like Domain"/>
    <property type="match status" value="1"/>
</dbReference>
<dbReference type="GO" id="GO:0016491">
    <property type="term" value="F:oxidoreductase activity"/>
    <property type="evidence" value="ECO:0007669"/>
    <property type="project" value="TreeGrafter"/>
</dbReference>